<name>A0AAW1CG97_9HEMI</name>
<evidence type="ECO:0000313" key="12">
    <source>
        <dbReference type="Proteomes" id="UP001461498"/>
    </source>
</evidence>
<comment type="subcellular location">
    <subcellularLocation>
        <location evidence="3">Cytoplasm</location>
    </subcellularLocation>
    <subcellularLocation>
        <location evidence="2">Lysosome</location>
    </subcellularLocation>
    <subcellularLocation>
        <location evidence="1">Membrane</location>
    </subcellularLocation>
</comment>
<sequence length="430" mass="49522">MGARNSKRDHDKEGETEKFGRDQQIRLLFNGCNDEKAEITKDKVKELWHGYLTQKLLAVILSVLYERKRLYVLFEEFINFYWDSCEISTEHEAELMLKLVNAIGNETVNEKWLLILISEFIQSFFKIFETENDCAFNDWVKFGSLHDEPLNLAEYFLNNMDDTDDKHITVDALNSLFTNNALFRILCHHVYKTLFNTISLEKKIAYFPDVVIRSNYKPILTLSELLFLQWHLGQKSTCKWRLLFSIDNDGESWSSFLKTILGQGPTVIVIQDSNGFKFGAYASQSWNTNPNFYGDENSFIYTLHPKMNVFESSGYNKNFQYINTGQATLPNGLAMGGVHNYWGLFLSSDFGNGLVSESCTTYKNYIKLSSEKEFTVDKLQVWGVGAPDPTPEELGERTSILDKDPSAAVMLELAGRKLHSTEIRQIKHEQ</sequence>
<keyword evidence="5" id="KW-0472">Membrane</keyword>
<reference evidence="11 12" key="1">
    <citation type="submission" date="2022-12" db="EMBL/GenBank/DDBJ databases">
        <title>Chromosome-level genome assembly of true bugs.</title>
        <authorList>
            <person name="Ma L."/>
            <person name="Li H."/>
        </authorList>
    </citation>
    <scope>NUCLEOTIDE SEQUENCE [LARGE SCALE GENOMIC DNA]</scope>
    <source>
        <strain evidence="11">Lab_2022b</strain>
    </source>
</reference>
<accession>A0AAW1CG97</accession>
<organism evidence="11 12">
    <name type="scientific">Rhynocoris fuscipes</name>
    <dbReference type="NCBI Taxonomy" id="488301"/>
    <lineage>
        <taxon>Eukaryota</taxon>
        <taxon>Metazoa</taxon>
        <taxon>Ecdysozoa</taxon>
        <taxon>Arthropoda</taxon>
        <taxon>Hexapoda</taxon>
        <taxon>Insecta</taxon>
        <taxon>Pterygota</taxon>
        <taxon>Neoptera</taxon>
        <taxon>Paraneoptera</taxon>
        <taxon>Hemiptera</taxon>
        <taxon>Heteroptera</taxon>
        <taxon>Panheteroptera</taxon>
        <taxon>Cimicomorpha</taxon>
        <taxon>Reduviidae</taxon>
        <taxon>Harpactorinae</taxon>
        <taxon>Harpactorini</taxon>
        <taxon>Rhynocoris</taxon>
    </lineage>
</organism>
<evidence type="ECO:0000256" key="9">
    <source>
        <dbReference type="ARBA" id="ARBA00042134"/>
    </source>
</evidence>
<evidence type="ECO:0000256" key="1">
    <source>
        <dbReference type="ARBA" id="ARBA00004370"/>
    </source>
</evidence>
<dbReference type="AlphaFoldDB" id="A0AAW1CG97"/>
<gene>
    <name evidence="11" type="ORF">O3M35_003711</name>
</gene>
<evidence type="ECO:0000256" key="7">
    <source>
        <dbReference type="ARBA" id="ARBA00039594"/>
    </source>
</evidence>
<evidence type="ECO:0000259" key="10">
    <source>
        <dbReference type="PROSITE" id="PS51886"/>
    </source>
</evidence>
<evidence type="ECO:0000256" key="3">
    <source>
        <dbReference type="ARBA" id="ARBA00004496"/>
    </source>
</evidence>
<dbReference type="SMART" id="SM00584">
    <property type="entry name" value="TLDc"/>
    <property type="match status" value="1"/>
</dbReference>
<dbReference type="PROSITE" id="PS51886">
    <property type="entry name" value="TLDC"/>
    <property type="match status" value="1"/>
</dbReference>
<dbReference type="InterPro" id="IPR006571">
    <property type="entry name" value="TLDc_dom"/>
</dbReference>
<keyword evidence="6" id="KW-0458">Lysosome</keyword>
<evidence type="ECO:0000256" key="8">
    <source>
        <dbReference type="ARBA" id="ARBA00041780"/>
    </source>
</evidence>
<dbReference type="Proteomes" id="UP001461498">
    <property type="component" value="Unassembled WGS sequence"/>
</dbReference>
<keyword evidence="12" id="KW-1185">Reference proteome</keyword>
<dbReference type="PANTHER" id="PTHR23354">
    <property type="entry name" value="NUCLEOLAR PROTEIN 7/ESTROGEN RECEPTOR COACTIVATOR-RELATED"/>
    <property type="match status" value="1"/>
</dbReference>
<dbReference type="Pfam" id="PF07534">
    <property type="entry name" value="TLD"/>
    <property type="match status" value="1"/>
</dbReference>
<dbReference type="PANTHER" id="PTHR23354:SF131">
    <property type="entry name" value="MTOR-ASSOCIATED PROTEIN MEAK7"/>
    <property type="match status" value="1"/>
</dbReference>
<proteinExistence type="predicted"/>
<evidence type="ECO:0000256" key="4">
    <source>
        <dbReference type="ARBA" id="ARBA00022490"/>
    </source>
</evidence>
<evidence type="ECO:0000256" key="6">
    <source>
        <dbReference type="ARBA" id="ARBA00023228"/>
    </source>
</evidence>
<dbReference type="GO" id="GO:0006979">
    <property type="term" value="P:response to oxidative stress"/>
    <property type="evidence" value="ECO:0007669"/>
    <property type="project" value="TreeGrafter"/>
</dbReference>
<comment type="caution">
    <text evidence="11">The sequence shown here is derived from an EMBL/GenBank/DDBJ whole genome shotgun (WGS) entry which is preliminary data.</text>
</comment>
<dbReference type="GO" id="GO:0016020">
    <property type="term" value="C:membrane"/>
    <property type="evidence" value="ECO:0007669"/>
    <property type="project" value="UniProtKB-SubCell"/>
</dbReference>
<evidence type="ECO:0000313" key="11">
    <source>
        <dbReference type="EMBL" id="KAK9497788.1"/>
    </source>
</evidence>
<feature type="domain" description="TLDc" evidence="10">
    <location>
        <begin position="218"/>
        <end position="385"/>
    </location>
</feature>
<keyword evidence="4" id="KW-0963">Cytoplasm</keyword>
<dbReference type="GO" id="GO:0005764">
    <property type="term" value="C:lysosome"/>
    <property type="evidence" value="ECO:0007669"/>
    <property type="project" value="UniProtKB-SubCell"/>
</dbReference>
<dbReference type="EMBL" id="JAPXFL010000013">
    <property type="protein sequence ID" value="KAK9497788.1"/>
    <property type="molecule type" value="Genomic_DNA"/>
</dbReference>
<dbReference type="GO" id="GO:0005634">
    <property type="term" value="C:nucleus"/>
    <property type="evidence" value="ECO:0007669"/>
    <property type="project" value="TreeGrafter"/>
</dbReference>
<evidence type="ECO:0000256" key="5">
    <source>
        <dbReference type="ARBA" id="ARBA00023136"/>
    </source>
</evidence>
<evidence type="ECO:0000256" key="2">
    <source>
        <dbReference type="ARBA" id="ARBA00004371"/>
    </source>
</evidence>
<protein>
    <recommendedName>
        <fullName evidence="7">MTOR-associated protein MEAK7</fullName>
    </recommendedName>
    <alternativeName>
        <fullName evidence="9">TBC/LysM-associated domain-containing protein 1</fullName>
    </alternativeName>
    <alternativeName>
        <fullName evidence="8">TLD domain-containing protein 1</fullName>
    </alternativeName>
</protein>